<proteinExistence type="predicted"/>
<accession>A0A2W5TXN7</accession>
<reference evidence="1 2" key="1">
    <citation type="submission" date="2017-08" db="EMBL/GenBank/DDBJ databases">
        <title>Infants hospitalized years apart are colonized by the same room-sourced microbial strains.</title>
        <authorList>
            <person name="Brooks B."/>
            <person name="Olm M.R."/>
            <person name="Firek B.A."/>
            <person name="Baker R."/>
            <person name="Thomas B.C."/>
            <person name="Morowitz M.J."/>
            <person name="Banfield J.F."/>
        </authorList>
    </citation>
    <scope>NUCLEOTIDE SEQUENCE [LARGE SCALE GENOMIC DNA]</scope>
    <source>
        <strain evidence="1">S2_003_000_R2_14</strain>
    </source>
</reference>
<organism evidence="1 2">
    <name type="scientific">Archangium gephyra</name>
    <dbReference type="NCBI Taxonomy" id="48"/>
    <lineage>
        <taxon>Bacteria</taxon>
        <taxon>Pseudomonadati</taxon>
        <taxon>Myxococcota</taxon>
        <taxon>Myxococcia</taxon>
        <taxon>Myxococcales</taxon>
        <taxon>Cystobacterineae</taxon>
        <taxon>Archangiaceae</taxon>
        <taxon>Archangium</taxon>
    </lineage>
</organism>
<evidence type="ECO:0000313" key="2">
    <source>
        <dbReference type="Proteomes" id="UP000249061"/>
    </source>
</evidence>
<name>A0A2W5TXN7_9BACT</name>
<comment type="caution">
    <text evidence="1">The sequence shown here is derived from an EMBL/GenBank/DDBJ whole genome shotgun (WGS) entry which is preliminary data.</text>
</comment>
<protein>
    <submittedName>
        <fullName evidence="1">Uncharacterized protein</fullName>
    </submittedName>
</protein>
<sequence>MSEIDLRYTDKRTVERYIRQGQVDEKTFEKHLKGLPDLAEKAERVQAEADEYILDEDLNEGAE</sequence>
<dbReference type="Proteomes" id="UP000249061">
    <property type="component" value="Unassembled WGS sequence"/>
</dbReference>
<evidence type="ECO:0000313" key="1">
    <source>
        <dbReference type="EMBL" id="PZR16125.1"/>
    </source>
</evidence>
<dbReference type="AlphaFoldDB" id="A0A2W5TXN7"/>
<dbReference type="EMBL" id="QFQP01000004">
    <property type="protein sequence ID" value="PZR16125.1"/>
    <property type="molecule type" value="Genomic_DNA"/>
</dbReference>
<gene>
    <name evidence="1" type="ORF">DI536_07495</name>
</gene>